<reference evidence="2" key="1">
    <citation type="journal article" date="2008" name="Genome Res.">
        <title>Chlamydia trachomatis: genome sequence analysis of lymphogranuloma venereum isolates.</title>
        <authorList>
            <person name="Thomson N.R."/>
            <person name="Holden M.T."/>
            <person name="Carder C."/>
            <person name="Lennard N."/>
            <person name="Lockey S.J."/>
            <person name="Marsh P."/>
            <person name="Skipp P."/>
            <person name="O'Connor C.D."/>
            <person name="Goodhead I."/>
            <person name="Norbertzcak H."/>
            <person name="Harris B."/>
            <person name="Ormond D."/>
            <person name="Rance R."/>
            <person name="Quail M.A."/>
            <person name="Parkhill J."/>
            <person name="Stephens R.S."/>
            <person name="Clarke I.N."/>
        </authorList>
    </citation>
    <scope>NUCLEOTIDE SEQUENCE [LARGE SCALE GENOMIC DNA]</scope>
    <source>
        <strain evidence="2">434/Bu</strain>
        <strain evidence="3">434/Bu / ATCC VR-902B</strain>
    </source>
</reference>
<sequence>MVEIFNYSTSVYEKHSSTNKLVNDFRKEIQMEGAAIRDIAKHAQILDMTPKPSALSTLMQTNKKTCWASFSPPTNFHKQRFSTPYLVPSLGSPDKQDQDMEKISSYLKVLTRGKFSYRSTADTLSRKNKRSSDQKRNGQHFEQEELEAEEEVLVREGTVLLRALDQGIKSSNLLIDYVISRIFQFVQG</sequence>
<dbReference type="KEGG" id="ctb:CTL0525"/>
<proteinExistence type="predicted"/>
<name>A0A0H3MKX6_CHLT2</name>
<dbReference type="InterPro" id="IPR035407">
    <property type="entry name" value="DUF5399"/>
</dbReference>
<gene>
    <name evidence="2" type="ordered locus">CTL0525</name>
</gene>
<organism evidence="2">
    <name type="scientific">Chlamydia trachomatis serovar L2 (strain ATCC VR-902B / DSM 19102 / 434/Bu)</name>
    <dbReference type="NCBI Taxonomy" id="471472"/>
    <lineage>
        <taxon>Bacteria</taxon>
        <taxon>Pseudomonadati</taxon>
        <taxon>Chlamydiota</taxon>
        <taxon>Chlamydiia</taxon>
        <taxon>Chlamydiales</taxon>
        <taxon>Chlamydiaceae</taxon>
        <taxon>Chlamydia/Chlamydophila group</taxon>
        <taxon>Chlamydia</taxon>
    </lineage>
</organism>
<dbReference type="Proteomes" id="UP001154402">
    <property type="component" value="Chromosome"/>
</dbReference>
<dbReference type="Pfam" id="PF17377">
    <property type="entry name" value="DUF5399"/>
    <property type="match status" value="1"/>
</dbReference>
<accession>A0A0H3MKX6</accession>
<feature type="compositionally biased region" description="Basic and acidic residues" evidence="1">
    <location>
        <begin position="130"/>
        <end position="143"/>
    </location>
</feature>
<dbReference type="RefSeq" id="WP_009873690.1">
    <property type="nucleotide sequence ID" value="NC_010287.1"/>
</dbReference>
<evidence type="ECO:0000256" key="1">
    <source>
        <dbReference type="SAM" id="MobiDB-lite"/>
    </source>
</evidence>
<dbReference type="PATRIC" id="fig|471472.4.peg.564"/>
<protein>
    <submittedName>
        <fullName evidence="2">Uncharacterized protein</fullName>
    </submittedName>
</protein>
<feature type="region of interest" description="Disordered" evidence="1">
    <location>
        <begin position="121"/>
        <end position="144"/>
    </location>
</feature>
<evidence type="ECO:0000313" key="2">
    <source>
        <dbReference type="EMBL" id="CAP03965.1"/>
    </source>
</evidence>
<dbReference type="AlphaFoldDB" id="A0A0H3MKX6"/>
<evidence type="ECO:0000313" key="3">
    <source>
        <dbReference type="Proteomes" id="UP000000795"/>
    </source>
</evidence>
<dbReference type="EMBL" id="AM884176">
    <property type="protein sequence ID" value="CAP03965.1"/>
    <property type="molecule type" value="Genomic_DNA"/>
</dbReference>
<dbReference type="HOGENOM" id="CLU_126988_0_0_0"/>